<accession>A0ACB7YLG1</accession>
<evidence type="ECO:0000313" key="2">
    <source>
        <dbReference type="Proteomes" id="UP000828048"/>
    </source>
</evidence>
<keyword evidence="2" id="KW-1185">Reference proteome</keyword>
<dbReference type="Proteomes" id="UP000828048">
    <property type="component" value="Chromosome 11"/>
</dbReference>
<sequence>MEEAGMAVGMGTGSDQGAAREYNGKLTSFVVLSCMMASMGGFLYGYDVGISGGVTSMEPFVKKFFPETYTEIQDNTKTSDYCKFDSQLLTLFTSSPYVAGLIASFFASSVTQAFGRKPSILIGGAAFLVGAALGGVAFNVYMLFFGRVLVGVGVGFVSQSVPLYLSEMAPPKYRGAINHGFHFSVTIGGVSARLINYGSEKIKRRMGLENLLSHGNSHCFDPNSWRPLLA</sequence>
<evidence type="ECO:0000313" key="1">
    <source>
        <dbReference type="EMBL" id="KAH7854441.1"/>
    </source>
</evidence>
<reference evidence="1 2" key="1">
    <citation type="journal article" date="2021" name="Hortic Res">
        <title>High-quality reference genome and annotation aids understanding of berry development for evergreen blueberry (Vaccinium darrowii).</title>
        <authorList>
            <person name="Yu J."/>
            <person name="Hulse-Kemp A.M."/>
            <person name="Babiker E."/>
            <person name="Staton M."/>
        </authorList>
    </citation>
    <scope>NUCLEOTIDE SEQUENCE [LARGE SCALE GENOMIC DNA]</scope>
    <source>
        <strain evidence="2">cv. NJ 8807/NJ 8810</strain>
        <tissue evidence="1">Young leaf</tissue>
    </source>
</reference>
<gene>
    <name evidence="1" type="ORF">Vadar_013864</name>
</gene>
<organism evidence="1 2">
    <name type="scientific">Vaccinium darrowii</name>
    <dbReference type="NCBI Taxonomy" id="229202"/>
    <lineage>
        <taxon>Eukaryota</taxon>
        <taxon>Viridiplantae</taxon>
        <taxon>Streptophyta</taxon>
        <taxon>Embryophyta</taxon>
        <taxon>Tracheophyta</taxon>
        <taxon>Spermatophyta</taxon>
        <taxon>Magnoliopsida</taxon>
        <taxon>eudicotyledons</taxon>
        <taxon>Gunneridae</taxon>
        <taxon>Pentapetalae</taxon>
        <taxon>asterids</taxon>
        <taxon>Ericales</taxon>
        <taxon>Ericaceae</taxon>
        <taxon>Vaccinioideae</taxon>
        <taxon>Vaccinieae</taxon>
        <taxon>Vaccinium</taxon>
    </lineage>
</organism>
<proteinExistence type="predicted"/>
<comment type="caution">
    <text evidence="1">The sequence shown here is derived from an EMBL/GenBank/DDBJ whole genome shotgun (WGS) entry which is preliminary data.</text>
</comment>
<protein>
    <submittedName>
        <fullName evidence="1">Uncharacterized protein</fullName>
    </submittedName>
</protein>
<dbReference type="EMBL" id="CM037161">
    <property type="protein sequence ID" value="KAH7854441.1"/>
    <property type="molecule type" value="Genomic_DNA"/>
</dbReference>
<name>A0ACB7YLG1_9ERIC</name>